<accession>H3BW99</accession>
<dbReference type="InterPro" id="IPR012677">
    <property type="entry name" value="Nucleotide-bd_a/b_plait_sf"/>
</dbReference>
<dbReference type="CDD" id="cd12436">
    <property type="entry name" value="RRM1_2_MATR3_like"/>
    <property type="match status" value="1"/>
</dbReference>
<keyword evidence="6" id="KW-0694">RNA-binding</keyword>
<dbReference type="PROSITE" id="PS50171">
    <property type="entry name" value="ZF_MATRIN"/>
    <property type="match status" value="1"/>
</dbReference>
<dbReference type="Ensembl" id="ENSTNIT00000000038.1">
    <property type="protein sequence ID" value="ENSTNIP00000000261.1"/>
    <property type="gene ID" value="ENSTNIG00000003166.1"/>
</dbReference>
<evidence type="ECO:0000313" key="10">
    <source>
        <dbReference type="Ensembl" id="ENSTNIP00000000261.1"/>
    </source>
</evidence>
<dbReference type="AlphaFoldDB" id="H3BW99"/>
<dbReference type="GO" id="GO:0005634">
    <property type="term" value="C:nucleus"/>
    <property type="evidence" value="ECO:0007669"/>
    <property type="project" value="UniProtKB-SubCell"/>
</dbReference>
<dbReference type="Gene3D" id="3.30.70.330">
    <property type="match status" value="2"/>
</dbReference>
<reference evidence="10" key="3">
    <citation type="submission" date="2025-09" db="UniProtKB">
        <authorList>
            <consortium name="Ensembl"/>
        </authorList>
    </citation>
    <scope>IDENTIFICATION</scope>
</reference>
<evidence type="ECO:0000256" key="5">
    <source>
        <dbReference type="ARBA" id="ARBA00023242"/>
    </source>
</evidence>
<organism evidence="10 11">
    <name type="scientific">Tetraodon nigroviridis</name>
    <name type="common">Spotted green pufferfish</name>
    <name type="synonym">Chelonodon nigroviridis</name>
    <dbReference type="NCBI Taxonomy" id="99883"/>
    <lineage>
        <taxon>Eukaryota</taxon>
        <taxon>Metazoa</taxon>
        <taxon>Chordata</taxon>
        <taxon>Craniata</taxon>
        <taxon>Vertebrata</taxon>
        <taxon>Euteleostomi</taxon>
        <taxon>Actinopterygii</taxon>
        <taxon>Neopterygii</taxon>
        <taxon>Teleostei</taxon>
        <taxon>Neoteleostei</taxon>
        <taxon>Acanthomorphata</taxon>
        <taxon>Eupercaria</taxon>
        <taxon>Tetraodontiformes</taxon>
        <taxon>Tetradontoidea</taxon>
        <taxon>Tetraodontidae</taxon>
        <taxon>Tetraodon</taxon>
    </lineage>
</organism>
<dbReference type="HOGENOM" id="CLU_805494_0_0_1"/>
<dbReference type="GO" id="GO:0008270">
    <property type="term" value="F:zinc ion binding"/>
    <property type="evidence" value="ECO:0007669"/>
    <property type="project" value="UniProtKB-KW"/>
</dbReference>
<dbReference type="Pfam" id="PF00076">
    <property type="entry name" value="RRM_1"/>
    <property type="match status" value="1"/>
</dbReference>
<comment type="subcellular location">
    <subcellularLocation>
        <location evidence="1">Nucleus</location>
    </subcellularLocation>
</comment>
<reference evidence="11" key="1">
    <citation type="journal article" date="2004" name="Nature">
        <title>Genome duplication in the teleost fish Tetraodon nigroviridis reveals the early vertebrate proto-karyotype.</title>
        <authorList>
            <person name="Jaillon O."/>
            <person name="Aury J.-M."/>
            <person name="Brunet F."/>
            <person name="Petit J.-L."/>
            <person name="Stange-Thomann N."/>
            <person name="Mauceli E."/>
            <person name="Bouneau L."/>
            <person name="Fischer C."/>
            <person name="Ozouf-Costaz C."/>
            <person name="Bernot A."/>
            <person name="Nicaud S."/>
            <person name="Jaffe D."/>
            <person name="Fisher S."/>
            <person name="Lutfalla G."/>
            <person name="Dossat C."/>
            <person name="Segurens B."/>
            <person name="Dasilva C."/>
            <person name="Salanoubat M."/>
            <person name="Levy M."/>
            <person name="Boudet N."/>
            <person name="Castellano S."/>
            <person name="Anthouard V."/>
            <person name="Jubin C."/>
            <person name="Castelli V."/>
            <person name="Katinka M."/>
            <person name="Vacherie B."/>
            <person name="Biemont C."/>
            <person name="Skalli Z."/>
            <person name="Cattolico L."/>
            <person name="Poulain J."/>
            <person name="De Berardinis V."/>
            <person name="Cruaud C."/>
            <person name="Duprat S."/>
            <person name="Brottier P."/>
            <person name="Coutanceau J.-P."/>
            <person name="Gouzy J."/>
            <person name="Parra G."/>
            <person name="Lardier G."/>
            <person name="Chapple C."/>
            <person name="McKernan K.J."/>
            <person name="McEwan P."/>
            <person name="Bosak S."/>
            <person name="Kellis M."/>
            <person name="Volff J.-N."/>
            <person name="Guigo R."/>
            <person name="Zody M.C."/>
            <person name="Mesirov J."/>
            <person name="Lindblad-Toh K."/>
            <person name="Birren B."/>
            <person name="Nusbaum C."/>
            <person name="Kahn D."/>
            <person name="Robinson-Rechavi M."/>
            <person name="Laudet V."/>
            <person name="Schachter V."/>
            <person name="Quetier F."/>
            <person name="Saurin W."/>
            <person name="Scarpelli C."/>
            <person name="Wincker P."/>
            <person name="Lander E.S."/>
            <person name="Weissenbach J."/>
            <person name="Roest Crollius H."/>
        </authorList>
    </citation>
    <scope>NUCLEOTIDE SEQUENCE [LARGE SCALE GENOMIC DNA]</scope>
</reference>
<dbReference type="GO" id="GO:0003723">
    <property type="term" value="F:RNA binding"/>
    <property type="evidence" value="ECO:0007669"/>
    <property type="project" value="UniProtKB-UniRule"/>
</dbReference>
<evidence type="ECO:0000313" key="11">
    <source>
        <dbReference type="Proteomes" id="UP000007303"/>
    </source>
</evidence>
<evidence type="ECO:0000259" key="8">
    <source>
        <dbReference type="PROSITE" id="PS50102"/>
    </source>
</evidence>
<protein>
    <submittedName>
        <fullName evidence="10">Matrin 3-like 1.1</fullName>
    </submittedName>
</protein>
<dbReference type="InterPro" id="IPR000690">
    <property type="entry name" value="Matrin/U1-C_Znf_C2H2"/>
</dbReference>
<evidence type="ECO:0000259" key="9">
    <source>
        <dbReference type="PROSITE" id="PS50171"/>
    </source>
</evidence>
<feature type="domain" description="RRM" evidence="8">
    <location>
        <begin position="86"/>
        <end position="161"/>
    </location>
</feature>
<feature type="domain" description="Matrin-type" evidence="9">
    <location>
        <begin position="299"/>
        <end position="330"/>
    </location>
</feature>
<keyword evidence="11" id="KW-1185">Reference proteome</keyword>
<proteinExistence type="predicted"/>
<keyword evidence="2" id="KW-0479">Metal-binding</keyword>
<dbReference type="InterPro" id="IPR000504">
    <property type="entry name" value="RRM_dom"/>
</dbReference>
<dbReference type="SUPFAM" id="SSF54928">
    <property type="entry name" value="RNA-binding domain, RBD"/>
    <property type="match status" value="2"/>
</dbReference>
<evidence type="ECO:0000256" key="3">
    <source>
        <dbReference type="ARBA" id="ARBA00022771"/>
    </source>
</evidence>
<keyword evidence="4" id="KW-0862">Zinc</keyword>
<evidence type="ECO:0000256" key="4">
    <source>
        <dbReference type="ARBA" id="ARBA00022833"/>
    </source>
</evidence>
<keyword evidence="5" id="KW-0539">Nucleus</keyword>
<name>H3BW99_TETNG</name>
<dbReference type="InterPro" id="IPR035979">
    <property type="entry name" value="RBD_domain_sf"/>
</dbReference>
<dbReference type="SMART" id="SM00360">
    <property type="entry name" value="RRM"/>
    <property type="match status" value="1"/>
</dbReference>
<reference evidence="10" key="2">
    <citation type="submission" date="2025-08" db="UniProtKB">
        <authorList>
            <consortium name="Ensembl"/>
        </authorList>
    </citation>
    <scope>IDENTIFICATION</scope>
</reference>
<evidence type="ECO:0000256" key="1">
    <source>
        <dbReference type="ARBA" id="ARBA00004123"/>
    </source>
</evidence>
<dbReference type="GeneTree" id="ENSGT00940000153322"/>
<evidence type="ECO:0000256" key="2">
    <source>
        <dbReference type="ARBA" id="ARBA00022723"/>
    </source>
</evidence>
<evidence type="ECO:0000256" key="6">
    <source>
        <dbReference type="PROSITE-ProRule" id="PRU00176"/>
    </source>
</evidence>
<dbReference type="Proteomes" id="UP000007303">
    <property type="component" value="Unassembled WGS sequence"/>
</dbReference>
<evidence type="ECO:0000256" key="7">
    <source>
        <dbReference type="SAM" id="MobiDB-lite"/>
    </source>
</evidence>
<dbReference type="PROSITE" id="PS50102">
    <property type="entry name" value="RRM"/>
    <property type="match status" value="1"/>
</dbReference>
<feature type="compositionally biased region" description="Basic and acidic residues" evidence="7">
    <location>
        <begin position="186"/>
        <end position="208"/>
    </location>
</feature>
<sequence>VVNIVGFRRGYNFLNELLALAKPFGKVVKHLVLDLRAEAYLQFETEEQAKTMARFYNTNVTASVCGRPVRISHSTSYPTIQCGSSKVVYVGNIPSSSFSDESILKLAEPFGKVCKYFTNRIKREAFIEMENAEDAEKMGEYCKEKSLKFSGNRLMVYVSRKYRQLKHGHRVPNPTKRDSSGASAESSRHPGEPPAKKPTQHRGDNLHQQKGVEEQICMQEQKEEERSEVFPDVCSDTGNQKVRYLEVSQKVQDKDALSTQKGQAESLQPQMDKVGVASLPLPPYDPSVPIGVEHVRLGYYCRVCLLFYSNEDMAKKTHCSSQAHYQKLQKHLEKEKSKSEKNVKK</sequence>
<dbReference type="PANTHER" id="PTHR15592">
    <property type="entry name" value="MATRIN 3/NUCLEAR PROTEIN 220-RELATED"/>
    <property type="match status" value="1"/>
</dbReference>
<feature type="region of interest" description="Disordered" evidence="7">
    <location>
        <begin position="165"/>
        <end position="208"/>
    </location>
</feature>
<keyword evidence="3" id="KW-0863">Zinc-finger</keyword>